<evidence type="ECO:0000256" key="6">
    <source>
        <dbReference type="HAMAP-Rule" id="MF_01366"/>
    </source>
</evidence>
<dbReference type="Pfam" id="PF00572">
    <property type="entry name" value="Ribosomal_L13"/>
    <property type="match status" value="1"/>
</dbReference>
<dbReference type="AlphaFoldDB" id="A0A1U9NIP1"/>
<dbReference type="NCBIfam" id="TIGR01066">
    <property type="entry name" value="rplM_bact"/>
    <property type="match status" value="1"/>
</dbReference>
<keyword evidence="3 6" id="KW-0689">Ribosomal protein</keyword>
<reference evidence="8" key="1">
    <citation type="submission" date="2017-02" db="EMBL/GenBank/DDBJ databases">
        <title>Comparative genomics and description of representatives of a novel lineage of planctomycetes thriving in anoxic sediments.</title>
        <authorList>
            <person name="Spring S."/>
            <person name="Bunk B."/>
            <person name="Sproer C."/>
        </authorList>
    </citation>
    <scope>NUCLEOTIDE SEQUENCE [LARGE SCALE GENOMIC DNA]</scope>
    <source>
        <strain evidence="8">ST-NAGAB-D1</strain>
    </source>
</reference>
<dbReference type="InterPro" id="IPR005823">
    <property type="entry name" value="Ribosomal_uL13_bac-type"/>
</dbReference>
<dbReference type="PANTHER" id="PTHR11545:SF2">
    <property type="entry name" value="LARGE RIBOSOMAL SUBUNIT PROTEIN UL13M"/>
    <property type="match status" value="1"/>
</dbReference>
<evidence type="ECO:0000256" key="1">
    <source>
        <dbReference type="ARBA" id="ARBA00006227"/>
    </source>
</evidence>
<dbReference type="GO" id="GO:0022625">
    <property type="term" value="C:cytosolic large ribosomal subunit"/>
    <property type="evidence" value="ECO:0007669"/>
    <property type="project" value="TreeGrafter"/>
</dbReference>
<accession>A0A1U9NIP1</accession>
<dbReference type="GO" id="GO:0003729">
    <property type="term" value="F:mRNA binding"/>
    <property type="evidence" value="ECO:0007669"/>
    <property type="project" value="UniProtKB-ARBA"/>
</dbReference>
<dbReference type="FunFam" id="3.90.1180.10:FF:000001">
    <property type="entry name" value="50S ribosomal protein L13"/>
    <property type="match status" value="1"/>
</dbReference>
<dbReference type="KEGG" id="alus:STSP2_00607"/>
<dbReference type="InterPro" id="IPR036899">
    <property type="entry name" value="Ribosomal_uL13_sf"/>
</dbReference>
<evidence type="ECO:0000256" key="5">
    <source>
        <dbReference type="ARBA" id="ARBA00035201"/>
    </source>
</evidence>
<keyword evidence="4 6" id="KW-0687">Ribonucleoprotein</keyword>
<dbReference type="Gene3D" id="3.90.1180.10">
    <property type="entry name" value="Ribosomal protein L13"/>
    <property type="match status" value="1"/>
</dbReference>
<name>A0A1U9NIP1_9BACT</name>
<protein>
    <recommendedName>
        <fullName evidence="5 6">Large ribosomal subunit protein uL13</fullName>
    </recommendedName>
</protein>
<comment type="function">
    <text evidence="6">This protein is one of the early assembly proteins of the 50S ribosomal subunit, although it is not seen to bind rRNA by itself. It is important during the early stages of 50S assembly.</text>
</comment>
<dbReference type="Proteomes" id="UP000189674">
    <property type="component" value="Chromosome"/>
</dbReference>
<organism evidence="7 8">
    <name type="scientific">Anaerohalosphaera lusitana</name>
    <dbReference type="NCBI Taxonomy" id="1936003"/>
    <lineage>
        <taxon>Bacteria</taxon>
        <taxon>Pseudomonadati</taxon>
        <taxon>Planctomycetota</taxon>
        <taxon>Phycisphaerae</taxon>
        <taxon>Sedimentisphaerales</taxon>
        <taxon>Anaerohalosphaeraceae</taxon>
        <taxon>Anaerohalosphaera</taxon>
    </lineage>
</organism>
<dbReference type="SUPFAM" id="SSF52161">
    <property type="entry name" value="Ribosomal protein L13"/>
    <property type="match status" value="1"/>
</dbReference>
<dbReference type="PANTHER" id="PTHR11545">
    <property type="entry name" value="RIBOSOMAL PROTEIN L13"/>
    <property type="match status" value="1"/>
</dbReference>
<evidence type="ECO:0000313" key="8">
    <source>
        <dbReference type="Proteomes" id="UP000189674"/>
    </source>
</evidence>
<dbReference type="GO" id="GO:0003735">
    <property type="term" value="F:structural constituent of ribosome"/>
    <property type="evidence" value="ECO:0007669"/>
    <property type="project" value="InterPro"/>
</dbReference>
<keyword evidence="8" id="KW-1185">Reference proteome</keyword>
<sequence length="142" mass="16057">MKSYVAKKEEVARSWKLVDAEGQILGRLASKVAMILMGKTKPTYTPNVDTGDYVVIVNAEKVKVTGNKELKKEYDRFSGYPGGRKVSSYAEVLERHPERILTNAIRLMLPKNRLGKEMLDKLKVYAGPEHNHSAQKPEKIEL</sequence>
<dbReference type="STRING" id="1936003.STSP2_00607"/>
<gene>
    <name evidence="6 7" type="primary">rplM</name>
    <name evidence="7" type="ORF">STSP2_00607</name>
</gene>
<dbReference type="CDD" id="cd00392">
    <property type="entry name" value="Ribosomal_L13"/>
    <property type="match status" value="1"/>
</dbReference>
<dbReference type="HAMAP" id="MF_01366">
    <property type="entry name" value="Ribosomal_uL13"/>
    <property type="match status" value="1"/>
</dbReference>
<dbReference type="EMBL" id="CP019791">
    <property type="protein sequence ID" value="AQT67460.1"/>
    <property type="molecule type" value="Genomic_DNA"/>
</dbReference>
<dbReference type="OrthoDB" id="9801330at2"/>
<dbReference type="RefSeq" id="WP_146659718.1">
    <property type="nucleotide sequence ID" value="NZ_CP019791.1"/>
</dbReference>
<dbReference type="GO" id="GO:0006412">
    <property type="term" value="P:translation"/>
    <property type="evidence" value="ECO:0007669"/>
    <property type="project" value="UniProtKB-UniRule"/>
</dbReference>
<dbReference type="PIRSF" id="PIRSF002181">
    <property type="entry name" value="Ribosomal_L13"/>
    <property type="match status" value="1"/>
</dbReference>
<dbReference type="GO" id="GO:0017148">
    <property type="term" value="P:negative regulation of translation"/>
    <property type="evidence" value="ECO:0007669"/>
    <property type="project" value="TreeGrafter"/>
</dbReference>
<evidence type="ECO:0000256" key="4">
    <source>
        <dbReference type="ARBA" id="ARBA00023274"/>
    </source>
</evidence>
<proteinExistence type="inferred from homology"/>
<evidence type="ECO:0000256" key="2">
    <source>
        <dbReference type="ARBA" id="ARBA00011838"/>
    </source>
</evidence>
<comment type="subunit">
    <text evidence="2 6">Part of the 50S ribosomal subunit.</text>
</comment>
<comment type="similarity">
    <text evidence="1 6">Belongs to the universal ribosomal protein uL13 family.</text>
</comment>
<evidence type="ECO:0000313" key="7">
    <source>
        <dbReference type="EMBL" id="AQT67460.1"/>
    </source>
</evidence>
<evidence type="ECO:0000256" key="3">
    <source>
        <dbReference type="ARBA" id="ARBA00022980"/>
    </source>
</evidence>
<dbReference type="InterPro" id="IPR005822">
    <property type="entry name" value="Ribosomal_uL13"/>
</dbReference>